<organism evidence="2 3">
    <name type="scientific">Cuscuta australis</name>
    <dbReference type="NCBI Taxonomy" id="267555"/>
    <lineage>
        <taxon>Eukaryota</taxon>
        <taxon>Viridiplantae</taxon>
        <taxon>Streptophyta</taxon>
        <taxon>Embryophyta</taxon>
        <taxon>Tracheophyta</taxon>
        <taxon>Spermatophyta</taxon>
        <taxon>Magnoliopsida</taxon>
        <taxon>eudicotyledons</taxon>
        <taxon>Gunneridae</taxon>
        <taxon>Pentapetalae</taxon>
        <taxon>asterids</taxon>
        <taxon>lamiids</taxon>
        <taxon>Solanales</taxon>
        <taxon>Convolvulaceae</taxon>
        <taxon>Cuscuteae</taxon>
        <taxon>Cuscuta</taxon>
        <taxon>Cuscuta subgen. Grammica</taxon>
        <taxon>Cuscuta sect. Cleistogrammica</taxon>
    </lineage>
</organism>
<gene>
    <name evidence="2" type="ORF">DM860_008645</name>
</gene>
<proteinExistence type="predicted"/>
<sequence length="86" mass="10353">MRMRKKRKRSEEEESAEEEEKKNRQRRRRRRGELGNRGFDTQIMKLLEGESIAWSEQENGRTLVIKVDEINPKMLSFFKRPSTSVL</sequence>
<comment type="caution">
    <text evidence="2">The sequence shown here is derived from an EMBL/GenBank/DDBJ whole genome shotgun (WGS) entry which is preliminary data.</text>
</comment>
<dbReference type="PANTHER" id="PTHR47872:SF1">
    <property type="entry name" value="NUCLEAR RNA EXPORT FACTOR SDE5-RELATED"/>
    <property type="match status" value="1"/>
</dbReference>
<reference evidence="2 3" key="1">
    <citation type="submission" date="2018-06" db="EMBL/GenBank/DDBJ databases">
        <title>The Genome of Cuscuta australis (Dodder) Provides Insight into the Evolution of Plant Parasitism.</title>
        <authorList>
            <person name="Liu H."/>
        </authorList>
    </citation>
    <scope>NUCLEOTIDE SEQUENCE [LARGE SCALE GENOMIC DNA]</scope>
    <source>
        <strain evidence="3">cv. Yunnan</strain>
        <tissue evidence="2">Vines</tissue>
    </source>
</reference>
<evidence type="ECO:0000313" key="2">
    <source>
        <dbReference type="EMBL" id="RAL40947.1"/>
    </source>
</evidence>
<evidence type="ECO:0000313" key="3">
    <source>
        <dbReference type="Proteomes" id="UP000249390"/>
    </source>
</evidence>
<evidence type="ECO:0000256" key="1">
    <source>
        <dbReference type="SAM" id="MobiDB-lite"/>
    </source>
</evidence>
<protein>
    <submittedName>
        <fullName evidence="2">Uncharacterized protein</fullName>
    </submittedName>
</protein>
<name>A0A328D576_9ASTE</name>
<feature type="region of interest" description="Disordered" evidence="1">
    <location>
        <begin position="1"/>
        <end position="37"/>
    </location>
</feature>
<accession>A0A328D576</accession>
<keyword evidence="3" id="KW-1185">Reference proteome</keyword>
<dbReference type="AlphaFoldDB" id="A0A328D576"/>
<dbReference type="PANTHER" id="PTHR47872">
    <property type="entry name" value="NUCLEAR RNA EXPORT FACTOR SDE5-RELATED"/>
    <property type="match status" value="1"/>
</dbReference>
<dbReference type="Proteomes" id="UP000249390">
    <property type="component" value="Unassembled WGS sequence"/>
</dbReference>
<dbReference type="EMBL" id="NQVE01000192">
    <property type="protein sequence ID" value="RAL40947.1"/>
    <property type="molecule type" value="Genomic_DNA"/>
</dbReference>